<name>A0ABT5Q9F9_9PSED</name>
<reference evidence="1 2" key="1">
    <citation type="submission" date="2022-05" db="EMBL/GenBank/DDBJ databases">
        <title>Novel Pseudomonas spp. Isolated from a Rainbow Trout Aquaculture Facility.</title>
        <authorList>
            <person name="Testerman T."/>
            <person name="Graf J."/>
        </authorList>
    </citation>
    <scope>NUCLEOTIDE SEQUENCE [LARGE SCALE GENOMIC DNA]</scope>
    <source>
        <strain evidence="1 2">ID357</strain>
    </source>
</reference>
<dbReference type="Proteomes" id="UP001217610">
    <property type="component" value="Unassembled WGS sequence"/>
</dbReference>
<gene>
    <name evidence="1" type="ORF">M5G25_21385</name>
</gene>
<dbReference type="EMBL" id="JAMDGR010000016">
    <property type="protein sequence ID" value="MDD1150840.1"/>
    <property type="molecule type" value="Genomic_DNA"/>
</dbReference>
<dbReference type="RefSeq" id="WP_273923815.1">
    <property type="nucleotide sequence ID" value="NZ_JAMDGR010000016.1"/>
</dbReference>
<evidence type="ECO:0000313" key="1">
    <source>
        <dbReference type="EMBL" id="MDD1150840.1"/>
    </source>
</evidence>
<evidence type="ECO:0000313" key="2">
    <source>
        <dbReference type="Proteomes" id="UP001217610"/>
    </source>
</evidence>
<keyword evidence="2" id="KW-1185">Reference proteome</keyword>
<sequence length="443" mass="49766">MWKNWLQRLSGKKMTTVDDAPMSEPATLSPAPDWQQLVCSKDGYSREAGLRAIMSDHSSERLAAIIERLNDWVPEVRETARSAFDNYLMPQHASTLIAHLPAILALEKCGRADHHATIKKLELLLAMPECVPQSAVAFRVSRGSCARLLFKVLAQSKPESDLETFVLSSLRHPDFSVRRSAFDKAMEFPKMAEQAITLGLSSNSSILRTQAFLQAIRLKKDCTHLIKDFLTAPTSATRSTALWAAQQHGIDPLQVLRVQLTGEIPTTRARWLGVLGLVQILGQRIPQEWLESALAHNTRAVRSLVLKIEGADRPALLICAVADRSRNVFLAGVQGLRPQPWHLIAMAFTQQLEALWSRLPPSRRQALLELMPKWTQAGFLLQQLQRSPDDPASLEQIRTWADAQPFSISDRDTSKDERDRIIEQLTRLETKHALPARCITRLI</sequence>
<organism evidence="1 2">
    <name type="scientific">Pseudomonas idahonensis</name>
    <dbReference type="NCBI Taxonomy" id="2942628"/>
    <lineage>
        <taxon>Bacteria</taxon>
        <taxon>Pseudomonadati</taxon>
        <taxon>Pseudomonadota</taxon>
        <taxon>Gammaproteobacteria</taxon>
        <taxon>Pseudomonadales</taxon>
        <taxon>Pseudomonadaceae</taxon>
        <taxon>Pseudomonas</taxon>
    </lineage>
</organism>
<proteinExistence type="predicted"/>
<dbReference type="SUPFAM" id="SSF48371">
    <property type="entry name" value="ARM repeat"/>
    <property type="match status" value="1"/>
</dbReference>
<accession>A0ABT5Q9F9</accession>
<comment type="caution">
    <text evidence="1">The sequence shown here is derived from an EMBL/GenBank/DDBJ whole genome shotgun (WGS) entry which is preliminary data.</text>
</comment>
<dbReference type="InterPro" id="IPR016024">
    <property type="entry name" value="ARM-type_fold"/>
</dbReference>
<evidence type="ECO:0008006" key="3">
    <source>
        <dbReference type="Google" id="ProtNLM"/>
    </source>
</evidence>
<protein>
    <recommendedName>
        <fullName evidence="3">HEAT repeat</fullName>
    </recommendedName>
</protein>